<dbReference type="OrthoDB" id="5424793at2759"/>
<gene>
    <name evidence="7" type="ORF">MAN_02468</name>
</gene>
<dbReference type="Proteomes" id="UP000031186">
    <property type="component" value="Unassembled WGS sequence"/>
</dbReference>
<dbReference type="VEuPathDB" id="FungiDB:MAN_02468"/>
<dbReference type="AlphaFoldDB" id="A0A0B4GP58"/>
<keyword evidence="2" id="KW-0805">Transcription regulation</keyword>
<name>A0A0B4GP58_METAF</name>
<feature type="region of interest" description="Disordered" evidence="6">
    <location>
        <begin position="505"/>
        <end position="531"/>
    </location>
</feature>
<keyword evidence="4" id="KW-0804">Transcription</keyword>
<evidence type="ECO:0000256" key="6">
    <source>
        <dbReference type="SAM" id="MobiDB-lite"/>
    </source>
</evidence>
<dbReference type="HOGENOM" id="CLU_302681_0_0_1"/>
<dbReference type="InterPro" id="IPR051089">
    <property type="entry name" value="prtT"/>
</dbReference>
<keyword evidence="8" id="KW-1185">Reference proteome</keyword>
<evidence type="ECO:0000256" key="2">
    <source>
        <dbReference type="ARBA" id="ARBA00023015"/>
    </source>
</evidence>
<dbReference type="GO" id="GO:0005634">
    <property type="term" value="C:nucleus"/>
    <property type="evidence" value="ECO:0007669"/>
    <property type="project" value="UniProtKB-SubCell"/>
</dbReference>
<evidence type="ECO:0000256" key="1">
    <source>
        <dbReference type="ARBA" id="ARBA00004123"/>
    </source>
</evidence>
<proteinExistence type="predicted"/>
<comment type="subcellular location">
    <subcellularLocation>
        <location evidence="1">Nucleus</location>
    </subcellularLocation>
</comment>
<evidence type="ECO:0000313" key="7">
    <source>
        <dbReference type="EMBL" id="KID69954.1"/>
    </source>
</evidence>
<reference evidence="7 8" key="1">
    <citation type="journal article" date="2014" name="Proc. Natl. Acad. Sci. U.S.A.">
        <title>Trajectory and genomic determinants of fungal-pathogen speciation and host adaptation.</title>
        <authorList>
            <person name="Hu X."/>
            <person name="Xiao G."/>
            <person name="Zheng P."/>
            <person name="Shang Y."/>
            <person name="Su Y."/>
            <person name="Zhang X."/>
            <person name="Liu X."/>
            <person name="Zhan S."/>
            <person name="St Leger R.J."/>
            <person name="Wang C."/>
        </authorList>
    </citation>
    <scope>NUCLEOTIDE SEQUENCE [LARGE SCALE GENOMIC DNA]</scope>
    <source>
        <strain evidence="7 8">ARSEF 549</strain>
    </source>
</reference>
<feature type="non-terminal residue" evidence="7">
    <location>
        <position position="1"/>
    </location>
</feature>
<evidence type="ECO:0000313" key="8">
    <source>
        <dbReference type="Proteomes" id="UP000031186"/>
    </source>
</evidence>
<accession>A0A0B4GP58</accession>
<comment type="caution">
    <text evidence="7">The sequence shown here is derived from an EMBL/GenBank/DDBJ whole genome shotgun (WGS) entry which is preliminary data.</text>
</comment>
<evidence type="ECO:0000256" key="4">
    <source>
        <dbReference type="ARBA" id="ARBA00023163"/>
    </source>
</evidence>
<evidence type="ECO:0000256" key="3">
    <source>
        <dbReference type="ARBA" id="ARBA00023125"/>
    </source>
</evidence>
<keyword evidence="3" id="KW-0238">DNA-binding</keyword>
<dbReference type="EMBL" id="AZNF01000002">
    <property type="protein sequence ID" value="KID69954.1"/>
    <property type="molecule type" value="Genomic_DNA"/>
</dbReference>
<keyword evidence="5" id="KW-0539">Nucleus</keyword>
<dbReference type="PANTHER" id="PTHR31845:SF10">
    <property type="entry name" value="ZN(II)2CYS6 TRANSCRIPTION FACTOR (EUROFUNG)"/>
    <property type="match status" value="1"/>
</dbReference>
<sequence>MGTPSAHAMPEHWTELNVARRQKKLCADAVGAIKASCKAECGKENFTECQKCYGKLMDTVRARYGESEDREWFAQRRAFLHELDGLFQDAKERKRSLKSIEARIESEKEAWYRWVLRRYPEFIAVSDRGFNQEELRGMLDDPDRSREELVKTMLEGIGKPSDWPGGVDNFAERAGAVKDDAAELKKLYIAEFFINQSTGEAFTNAQKYLDEYRNSEGMTLEDIIDKIVMDFQQSRNAQPQRESHQRRLDELRRAKTAFEQNKMQTKSLRGAQTENACSELYDLPPCLVCGNRLDTNDVLSCTLCQALVQIGGDAELTVYCSEKCYSKGHDKHVESRHDCEAGDKCVQLTDEDVEMGDAISKAVLCTACLDSKQATVYCSERCAVVNIAAHRQGKHGVKPVREEASSLTSRLQTFVDSTLGTKNPAQPCQGNIYESFPFTLMLLRFIIVFGSSHDQQLQQAQAAPPGPSSTFSIDFSVSTGSEIDDNFETLRDTHDVVIDRLFPEDDEEMSPFPDSGRSIQTPTSSSAQSHSIHDFHTKPSFNVASAESLLTSFHSMLTYFPFITLSEDTPIRQMAAAKPFVLLSILSSTSGSKTLQGHTLYDEEFRKVLGLKFVAGGERSLELLQGLLIYCAWYPFHLRPKNKQAFQYMRMAADMVHDLELDQEQPDLNMWSDTPNLTDDQLDRIRVLPSFLATWKRGKGIDIPYTSWTARCCDLLEKYGKTQGDIVLAAQTRVTSILSQASKTLNEKYDQGEEDRRIMVAGFKFELAQMESSLAFPLSISVSLRVQVLFMKAFLDSGTLLRFPRPPPSESYKWEPCPLSNAKLHDCVYSTAAFYQELMSLDDTALSCFTIVDWSRPILATILGIRLSFRIQECPDWDSEWARSQLKLDDYLARMSQQKSDLTPASKKVDILSASRTVMSVVREKYQKRLAAVERQGKSPARITCPMLDGSMEPYFPVWDAALNQPLMMESLGEGPDGQPVFQDLWTAMTTGWAHDEL</sequence>
<dbReference type="GO" id="GO:0000976">
    <property type="term" value="F:transcription cis-regulatory region binding"/>
    <property type="evidence" value="ECO:0007669"/>
    <property type="project" value="TreeGrafter"/>
</dbReference>
<organism evidence="7 8">
    <name type="scientific">Metarhizium anisopliae (strain ARSEF 549)</name>
    <dbReference type="NCBI Taxonomy" id="3151832"/>
    <lineage>
        <taxon>Eukaryota</taxon>
        <taxon>Fungi</taxon>
        <taxon>Dikarya</taxon>
        <taxon>Ascomycota</taxon>
        <taxon>Pezizomycotina</taxon>
        <taxon>Sordariomycetes</taxon>
        <taxon>Hypocreomycetidae</taxon>
        <taxon>Hypocreales</taxon>
        <taxon>Clavicipitaceae</taxon>
        <taxon>Metarhizium</taxon>
    </lineage>
</organism>
<protein>
    <recommendedName>
        <fullName evidence="9">MYND-type zinc finger protein samB</fullName>
    </recommendedName>
</protein>
<evidence type="ECO:0000256" key="5">
    <source>
        <dbReference type="ARBA" id="ARBA00023242"/>
    </source>
</evidence>
<dbReference type="GO" id="GO:0000981">
    <property type="term" value="F:DNA-binding transcription factor activity, RNA polymerase II-specific"/>
    <property type="evidence" value="ECO:0007669"/>
    <property type="project" value="TreeGrafter"/>
</dbReference>
<dbReference type="PANTHER" id="PTHR31845">
    <property type="entry name" value="FINGER DOMAIN PROTEIN, PUTATIVE-RELATED"/>
    <property type="match status" value="1"/>
</dbReference>
<evidence type="ECO:0008006" key="9">
    <source>
        <dbReference type="Google" id="ProtNLM"/>
    </source>
</evidence>
<feature type="compositionally biased region" description="Polar residues" evidence="6">
    <location>
        <begin position="517"/>
        <end position="530"/>
    </location>
</feature>